<dbReference type="EMBL" id="KN819349">
    <property type="protein sequence ID" value="KIJ13718.1"/>
    <property type="molecule type" value="Genomic_DNA"/>
</dbReference>
<keyword evidence="2" id="KW-1185">Reference proteome</keyword>
<dbReference type="Proteomes" id="UP000053647">
    <property type="component" value="Unassembled WGS sequence"/>
</dbReference>
<sequence length="120" mass="13133">MTPSNSMKAYGAVLPGALATATASVERALTIYKSGESAKENDAVGSDTATMDKRKRSRKYEFDQNWAVVTRRYAKSTSTLLKRKWDQIVALANISVLADHECNTERTAGSIGEDELLMEA</sequence>
<dbReference type="OrthoDB" id="2755811at2759"/>
<dbReference type="AlphaFoldDB" id="A0A0C9TU14"/>
<evidence type="ECO:0000313" key="2">
    <source>
        <dbReference type="Proteomes" id="UP000053647"/>
    </source>
</evidence>
<accession>A0A0C9TU14</accession>
<organism evidence="1 2">
    <name type="scientific">Paxillus involutus ATCC 200175</name>
    <dbReference type="NCBI Taxonomy" id="664439"/>
    <lineage>
        <taxon>Eukaryota</taxon>
        <taxon>Fungi</taxon>
        <taxon>Dikarya</taxon>
        <taxon>Basidiomycota</taxon>
        <taxon>Agaricomycotina</taxon>
        <taxon>Agaricomycetes</taxon>
        <taxon>Agaricomycetidae</taxon>
        <taxon>Boletales</taxon>
        <taxon>Paxilineae</taxon>
        <taxon>Paxillaceae</taxon>
        <taxon>Paxillus</taxon>
    </lineage>
</organism>
<evidence type="ECO:0000313" key="1">
    <source>
        <dbReference type="EMBL" id="KIJ13718.1"/>
    </source>
</evidence>
<reference evidence="2" key="2">
    <citation type="submission" date="2015-01" db="EMBL/GenBank/DDBJ databases">
        <title>Evolutionary Origins and Diversification of the Mycorrhizal Mutualists.</title>
        <authorList>
            <consortium name="DOE Joint Genome Institute"/>
            <consortium name="Mycorrhizal Genomics Consortium"/>
            <person name="Kohler A."/>
            <person name="Kuo A."/>
            <person name="Nagy L.G."/>
            <person name="Floudas D."/>
            <person name="Copeland A."/>
            <person name="Barry K.W."/>
            <person name="Cichocki N."/>
            <person name="Veneault-Fourrey C."/>
            <person name="LaButti K."/>
            <person name="Lindquist E.A."/>
            <person name="Lipzen A."/>
            <person name="Lundell T."/>
            <person name="Morin E."/>
            <person name="Murat C."/>
            <person name="Riley R."/>
            <person name="Ohm R."/>
            <person name="Sun H."/>
            <person name="Tunlid A."/>
            <person name="Henrissat B."/>
            <person name="Grigoriev I.V."/>
            <person name="Hibbett D.S."/>
            <person name="Martin F."/>
        </authorList>
    </citation>
    <scope>NUCLEOTIDE SEQUENCE [LARGE SCALE GENOMIC DNA]</scope>
    <source>
        <strain evidence="2">ATCC 200175</strain>
    </source>
</reference>
<name>A0A0C9TU14_PAXIN</name>
<dbReference type="HOGENOM" id="CLU_2050360_0_0_1"/>
<protein>
    <submittedName>
        <fullName evidence="1">Uncharacterized protein</fullName>
    </submittedName>
</protein>
<gene>
    <name evidence="1" type="ORF">PAXINDRAFT_13479</name>
</gene>
<proteinExistence type="predicted"/>
<reference evidence="1 2" key="1">
    <citation type="submission" date="2014-06" db="EMBL/GenBank/DDBJ databases">
        <authorList>
            <consortium name="DOE Joint Genome Institute"/>
            <person name="Kuo A."/>
            <person name="Kohler A."/>
            <person name="Nagy L.G."/>
            <person name="Floudas D."/>
            <person name="Copeland A."/>
            <person name="Barry K.W."/>
            <person name="Cichocki N."/>
            <person name="Veneault-Fourrey C."/>
            <person name="LaButti K."/>
            <person name="Lindquist E.A."/>
            <person name="Lipzen A."/>
            <person name="Lundell T."/>
            <person name="Morin E."/>
            <person name="Murat C."/>
            <person name="Sun H."/>
            <person name="Tunlid A."/>
            <person name="Henrissat B."/>
            <person name="Grigoriev I.V."/>
            <person name="Hibbett D.S."/>
            <person name="Martin F."/>
            <person name="Nordberg H.P."/>
            <person name="Cantor M.N."/>
            <person name="Hua S.X."/>
        </authorList>
    </citation>
    <scope>NUCLEOTIDE SEQUENCE [LARGE SCALE GENOMIC DNA]</scope>
    <source>
        <strain evidence="1 2">ATCC 200175</strain>
    </source>
</reference>